<comment type="caution">
    <text evidence="7">The sequence shown here is derived from an EMBL/GenBank/DDBJ whole genome shotgun (WGS) entry which is preliminary data.</text>
</comment>
<evidence type="ECO:0000256" key="3">
    <source>
        <dbReference type="ARBA" id="ARBA00022833"/>
    </source>
</evidence>
<dbReference type="GO" id="GO:0008270">
    <property type="term" value="F:zinc ion binding"/>
    <property type="evidence" value="ECO:0007669"/>
    <property type="project" value="UniProtKB-KW"/>
</dbReference>
<keyword evidence="5" id="KW-0812">Transmembrane</keyword>
<evidence type="ECO:0000313" key="8">
    <source>
        <dbReference type="Proteomes" id="UP000825935"/>
    </source>
</evidence>
<keyword evidence="3" id="KW-0862">Zinc</keyword>
<keyword evidence="8" id="KW-1185">Reference proteome</keyword>
<reference evidence="7" key="1">
    <citation type="submission" date="2021-08" db="EMBL/GenBank/DDBJ databases">
        <title>WGS assembly of Ceratopteris richardii.</title>
        <authorList>
            <person name="Marchant D.B."/>
            <person name="Chen G."/>
            <person name="Jenkins J."/>
            <person name="Shu S."/>
            <person name="Leebens-Mack J."/>
            <person name="Grimwood J."/>
            <person name="Schmutz J."/>
            <person name="Soltis P."/>
            <person name="Soltis D."/>
            <person name="Chen Z.-H."/>
        </authorList>
    </citation>
    <scope>NUCLEOTIDE SEQUENCE</scope>
    <source>
        <strain evidence="7">Whitten #5841</strain>
        <tissue evidence="7">Leaf</tissue>
    </source>
</reference>
<evidence type="ECO:0000256" key="2">
    <source>
        <dbReference type="ARBA" id="ARBA00022771"/>
    </source>
</evidence>
<dbReference type="SMART" id="SM00744">
    <property type="entry name" value="RINGv"/>
    <property type="match status" value="1"/>
</dbReference>
<feature type="domain" description="RING-CH-type" evidence="6">
    <location>
        <begin position="141"/>
        <end position="202"/>
    </location>
</feature>
<evidence type="ECO:0000256" key="1">
    <source>
        <dbReference type="ARBA" id="ARBA00022723"/>
    </source>
</evidence>
<protein>
    <recommendedName>
        <fullName evidence="6">RING-CH-type domain-containing protein</fullName>
    </recommendedName>
</protein>
<dbReference type="CDD" id="cd16495">
    <property type="entry name" value="RING_CH-C4HC3_MARCH"/>
    <property type="match status" value="1"/>
</dbReference>
<evidence type="ECO:0000313" key="7">
    <source>
        <dbReference type="EMBL" id="KAH7434830.1"/>
    </source>
</evidence>
<dbReference type="Gene3D" id="3.30.40.10">
    <property type="entry name" value="Zinc/RING finger domain, C3HC4 (zinc finger)"/>
    <property type="match status" value="1"/>
</dbReference>
<dbReference type="InterPro" id="IPR013083">
    <property type="entry name" value="Znf_RING/FYVE/PHD"/>
</dbReference>
<feature type="transmembrane region" description="Helical" evidence="5">
    <location>
        <begin position="238"/>
        <end position="257"/>
    </location>
</feature>
<gene>
    <name evidence="7" type="ORF">KP509_06G036800</name>
</gene>
<sequence>MADANLISATGTGEDSVVDNKATSKENGYGRPSRGDLVTDNSRIDHDIEAGYDEETTPASSHSGMLRGHLHDFILNGHTAFEQHATETRCSLGSNQEQGTDTECKVNNKSALKLAEGTHALDEDLEKGAEPSNAEQKLDDQGIWKGEYCRVCQLTVEAAELIQLGCACKDDLALAHRHCAETWFKIKGNWVCEICGSTAQNVVWNEGFNTGGSSGAQVNNYSPSHAERFWQNQPFCNTVLFCVLLILIASWLFRIILL</sequence>
<dbReference type="PANTHER" id="PTHR46214:SF8">
    <property type="entry name" value="RING_FYVE_PHD ZINC FINGER SUPERFAMILY PROTEIN"/>
    <property type="match status" value="1"/>
</dbReference>
<dbReference type="PANTHER" id="PTHR46214">
    <property type="entry name" value="ZINC FINGER, RING-CH-TYPE"/>
    <property type="match status" value="1"/>
</dbReference>
<proteinExistence type="predicted"/>
<evidence type="ECO:0000256" key="5">
    <source>
        <dbReference type="SAM" id="Phobius"/>
    </source>
</evidence>
<evidence type="ECO:0000259" key="6">
    <source>
        <dbReference type="PROSITE" id="PS51292"/>
    </source>
</evidence>
<keyword evidence="5" id="KW-0472">Membrane</keyword>
<dbReference type="PROSITE" id="PS51292">
    <property type="entry name" value="ZF_RING_CH"/>
    <property type="match status" value="1"/>
</dbReference>
<keyword evidence="5" id="KW-1133">Transmembrane helix</keyword>
<organism evidence="7 8">
    <name type="scientific">Ceratopteris richardii</name>
    <name type="common">Triangle waterfern</name>
    <dbReference type="NCBI Taxonomy" id="49495"/>
    <lineage>
        <taxon>Eukaryota</taxon>
        <taxon>Viridiplantae</taxon>
        <taxon>Streptophyta</taxon>
        <taxon>Embryophyta</taxon>
        <taxon>Tracheophyta</taxon>
        <taxon>Polypodiopsida</taxon>
        <taxon>Polypodiidae</taxon>
        <taxon>Polypodiales</taxon>
        <taxon>Pteridineae</taxon>
        <taxon>Pteridaceae</taxon>
        <taxon>Parkerioideae</taxon>
        <taxon>Ceratopteris</taxon>
    </lineage>
</organism>
<dbReference type="OrthoDB" id="1734943at2759"/>
<keyword evidence="2" id="KW-0863">Zinc-finger</keyword>
<dbReference type="AlphaFoldDB" id="A0A8T2UJW8"/>
<name>A0A8T2UJW8_CERRI</name>
<dbReference type="InterPro" id="IPR011016">
    <property type="entry name" value="Znf_RING-CH"/>
</dbReference>
<accession>A0A8T2UJW8</accession>
<feature type="region of interest" description="Disordered" evidence="4">
    <location>
        <begin position="1"/>
        <end position="42"/>
    </location>
</feature>
<dbReference type="SUPFAM" id="SSF57850">
    <property type="entry name" value="RING/U-box"/>
    <property type="match status" value="1"/>
</dbReference>
<keyword evidence="1" id="KW-0479">Metal-binding</keyword>
<dbReference type="Pfam" id="PF12906">
    <property type="entry name" value="RINGv"/>
    <property type="match status" value="1"/>
</dbReference>
<dbReference type="EMBL" id="CM035411">
    <property type="protein sequence ID" value="KAH7434830.1"/>
    <property type="molecule type" value="Genomic_DNA"/>
</dbReference>
<evidence type="ECO:0000256" key="4">
    <source>
        <dbReference type="SAM" id="MobiDB-lite"/>
    </source>
</evidence>
<dbReference type="Proteomes" id="UP000825935">
    <property type="component" value="Chromosome 6"/>
</dbReference>